<name>A0ABR3WES7_9PEZI</name>
<accession>A0ABR3WES7</accession>
<protein>
    <recommendedName>
        <fullName evidence="2">Myb-like domain-containing protein</fullName>
    </recommendedName>
</protein>
<feature type="compositionally biased region" description="Polar residues" evidence="1">
    <location>
        <begin position="148"/>
        <end position="178"/>
    </location>
</feature>
<dbReference type="InterPro" id="IPR001005">
    <property type="entry name" value="SANT/Myb"/>
</dbReference>
<feature type="compositionally biased region" description="Acidic residues" evidence="1">
    <location>
        <begin position="188"/>
        <end position="198"/>
    </location>
</feature>
<feature type="region of interest" description="Disordered" evidence="1">
    <location>
        <begin position="134"/>
        <end position="250"/>
    </location>
</feature>
<feature type="compositionally biased region" description="Basic and acidic residues" evidence="1">
    <location>
        <begin position="427"/>
        <end position="445"/>
    </location>
</feature>
<evidence type="ECO:0000256" key="1">
    <source>
        <dbReference type="SAM" id="MobiDB-lite"/>
    </source>
</evidence>
<sequence>MASTDNLTRRAKRKRSTALLEPEEVTANIMHKLESCRAGLDKKLAEYNELVMQTQTERRQSFIKSFEERIENLPEDVRSSVAAQLLADEEFAAGMNFSEVGTSDNKSGALSWSAEGTSLSETSWRTILKRHVEGAPASSPPGMHMLGTATQATSKASFSHASSPTASNESMGHETSMSDPGMTKGEITDDDDEDEEDILSTSHVTISRPRTVKKSKRPASLKTTLPSPRARRAVAKQGKSPLSPGGAPRWSKEEFATLKKFCYGKNEAAIYLNEKSRGFWEDVSAQLDNRSPVACCQKWRKSTRGGRAPENRQFSSRPWSKKEMKILTEECSTRTTASPKPTFYSKGKLISTPFHLHSIQVFDMGIGKKIKEKLSSDYEKSEDVAQGTGDFSHHEGSFSGPSHNNEQRIGPAVVAEASKSYQRHRKQDSGVDVGHDSRFREHVDESSPDLHAGLADLAQIPQDEL</sequence>
<reference evidence="3 4" key="1">
    <citation type="journal article" date="2024" name="IMA Fungus">
        <title>IMA Genome - F19 : A genome assembly and annotation guide to empower mycologists, including annotated draft genome sequences of Ceratocystis pirilliformis, Diaporthe australafricana, Fusarium ophioides, Paecilomyces lecythidis, and Sporothrix stenoceras.</title>
        <authorList>
            <person name="Aylward J."/>
            <person name="Wilson A.M."/>
            <person name="Visagie C.M."/>
            <person name="Spraker J."/>
            <person name="Barnes I."/>
            <person name="Buitendag C."/>
            <person name="Ceriani C."/>
            <person name="Del Mar Angel L."/>
            <person name="du Plessis D."/>
            <person name="Fuchs T."/>
            <person name="Gasser K."/>
            <person name="Kramer D."/>
            <person name="Li W."/>
            <person name="Munsamy K."/>
            <person name="Piso A."/>
            <person name="Price J.L."/>
            <person name="Sonnekus B."/>
            <person name="Thomas C."/>
            <person name="van der Nest A."/>
            <person name="van Dijk A."/>
            <person name="van Heerden A."/>
            <person name="van Vuuren N."/>
            <person name="Yilmaz N."/>
            <person name="Duong T.A."/>
            <person name="van der Merwe N.A."/>
            <person name="Wingfield M.J."/>
            <person name="Wingfield B.D."/>
        </authorList>
    </citation>
    <scope>NUCLEOTIDE SEQUENCE [LARGE SCALE GENOMIC DNA]</scope>
    <source>
        <strain evidence="3 4">CMW 18300</strain>
    </source>
</reference>
<dbReference type="Gene3D" id="1.10.10.60">
    <property type="entry name" value="Homeodomain-like"/>
    <property type="match status" value="1"/>
</dbReference>
<evidence type="ECO:0000313" key="4">
    <source>
        <dbReference type="Proteomes" id="UP001583177"/>
    </source>
</evidence>
<feature type="compositionally biased region" description="Basic residues" evidence="1">
    <location>
        <begin position="210"/>
        <end position="219"/>
    </location>
</feature>
<dbReference type="CDD" id="cd00167">
    <property type="entry name" value="SANT"/>
    <property type="match status" value="1"/>
</dbReference>
<keyword evidence="4" id="KW-1185">Reference proteome</keyword>
<feature type="region of interest" description="Disordered" evidence="1">
    <location>
        <begin position="379"/>
        <end position="465"/>
    </location>
</feature>
<evidence type="ECO:0000259" key="2">
    <source>
        <dbReference type="PROSITE" id="PS50090"/>
    </source>
</evidence>
<feature type="domain" description="Myb-like" evidence="2">
    <location>
        <begin position="249"/>
        <end position="303"/>
    </location>
</feature>
<comment type="caution">
    <text evidence="3">The sequence shown here is derived from an EMBL/GenBank/DDBJ whole genome shotgun (WGS) entry which is preliminary data.</text>
</comment>
<proteinExistence type="predicted"/>
<dbReference type="Proteomes" id="UP001583177">
    <property type="component" value="Unassembled WGS sequence"/>
</dbReference>
<organism evidence="3 4">
    <name type="scientific">Diaporthe australafricana</name>
    <dbReference type="NCBI Taxonomy" id="127596"/>
    <lineage>
        <taxon>Eukaryota</taxon>
        <taxon>Fungi</taxon>
        <taxon>Dikarya</taxon>
        <taxon>Ascomycota</taxon>
        <taxon>Pezizomycotina</taxon>
        <taxon>Sordariomycetes</taxon>
        <taxon>Sordariomycetidae</taxon>
        <taxon>Diaporthales</taxon>
        <taxon>Diaporthaceae</taxon>
        <taxon>Diaporthe</taxon>
    </lineage>
</organism>
<dbReference type="EMBL" id="JAWRVE010000093">
    <property type="protein sequence ID" value="KAL1860371.1"/>
    <property type="molecule type" value="Genomic_DNA"/>
</dbReference>
<gene>
    <name evidence="3" type="ORF">Daus18300_009284</name>
</gene>
<evidence type="ECO:0000313" key="3">
    <source>
        <dbReference type="EMBL" id="KAL1860371.1"/>
    </source>
</evidence>
<dbReference type="PROSITE" id="PS50090">
    <property type="entry name" value="MYB_LIKE"/>
    <property type="match status" value="1"/>
</dbReference>